<name>W4KL94_HETIT</name>
<dbReference type="eggNOG" id="ENOG502SCST">
    <property type="taxonomic scope" value="Eukaryota"/>
</dbReference>
<proteinExistence type="predicted"/>
<evidence type="ECO:0008006" key="4">
    <source>
        <dbReference type="Google" id="ProtNLM"/>
    </source>
</evidence>
<evidence type="ECO:0000313" key="2">
    <source>
        <dbReference type="EMBL" id="ETW86130.1"/>
    </source>
</evidence>
<dbReference type="EMBL" id="KI925455">
    <property type="protein sequence ID" value="ETW86130.1"/>
    <property type="molecule type" value="Genomic_DNA"/>
</dbReference>
<protein>
    <recommendedName>
        <fullName evidence="4">Arrestin-like N-terminal domain-containing protein</fullName>
    </recommendedName>
</protein>
<dbReference type="HOGENOM" id="CLU_477327_0_0_1"/>
<dbReference type="OrthoDB" id="1638493at2759"/>
<gene>
    <name evidence="2" type="ORF">HETIRDRAFT_415096</name>
</gene>
<organism evidence="2 3">
    <name type="scientific">Heterobasidion irregulare (strain TC 32-1)</name>
    <dbReference type="NCBI Taxonomy" id="747525"/>
    <lineage>
        <taxon>Eukaryota</taxon>
        <taxon>Fungi</taxon>
        <taxon>Dikarya</taxon>
        <taxon>Basidiomycota</taxon>
        <taxon>Agaricomycotina</taxon>
        <taxon>Agaricomycetes</taxon>
        <taxon>Russulales</taxon>
        <taxon>Bondarzewiaceae</taxon>
        <taxon>Heterobasidion</taxon>
        <taxon>Heterobasidion annosum species complex</taxon>
    </lineage>
</organism>
<keyword evidence="3" id="KW-1185">Reference proteome</keyword>
<evidence type="ECO:0000313" key="3">
    <source>
        <dbReference type="Proteomes" id="UP000030671"/>
    </source>
</evidence>
<dbReference type="InParanoid" id="W4KL94"/>
<dbReference type="AlphaFoldDB" id="W4KL94"/>
<dbReference type="RefSeq" id="XP_009542902.1">
    <property type="nucleotide sequence ID" value="XM_009544607.1"/>
</dbReference>
<feature type="region of interest" description="Disordered" evidence="1">
    <location>
        <begin position="445"/>
        <end position="469"/>
    </location>
</feature>
<accession>W4KL94</accession>
<dbReference type="KEGG" id="hir:HETIRDRAFT_415096"/>
<dbReference type="STRING" id="747525.W4KL94"/>
<evidence type="ECO:0000256" key="1">
    <source>
        <dbReference type="SAM" id="MobiDB-lite"/>
    </source>
</evidence>
<sequence>MALSIAVIPDCPTIDICGELATTSAYSLSGHVSVSLQSSFSLFDRRRTARLLLQSLVITFEGQSELVTPETGYSAVRLCSLQQELVRDEPVELNNEGFEDSTQPCAWNVVFNLRLPGWLPASDVFGDRQMAPAGTRYALYAIAKYQHIQEPSQTSPWISTLCAPIMQRTRIAKAPKCNILLNRFTIPPLVPHSEQSIYPLGGYIVSTLSQKSSESGPSIPSDILSKIQILASIPEHIGTEQDCAKLTLRLRAPLLSDEETEKINLSTFTVDIDQREVYHMSLPSYYNRLPIPNEEHQPPRKALLDPHPMSGLSEVGLLVTPQVCHSSVARNFSLLAGGSTQFEISTANNGRMFSRRVLPDPNAWYTMQMKLPLVQDSDHPTSESRWAGPCHLRPSSRGPFLTVKHSLKVTMQCQFDTGDGHIDNLLEFSIPLDFVRERLPLSQQMISQSQSLTDVPSSSTPSPTMPTSSLYGALPAYSELYHSNGDRKYDESVSLPLYTASP</sequence>
<reference evidence="2 3" key="1">
    <citation type="journal article" date="2012" name="New Phytol.">
        <title>Insight into trade-off between wood decay and parasitism from the genome of a fungal forest pathogen.</title>
        <authorList>
            <person name="Olson A."/>
            <person name="Aerts A."/>
            <person name="Asiegbu F."/>
            <person name="Belbahri L."/>
            <person name="Bouzid O."/>
            <person name="Broberg A."/>
            <person name="Canback B."/>
            <person name="Coutinho P.M."/>
            <person name="Cullen D."/>
            <person name="Dalman K."/>
            <person name="Deflorio G."/>
            <person name="van Diepen L.T."/>
            <person name="Dunand C."/>
            <person name="Duplessis S."/>
            <person name="Durling M."/>
            <person name="Gonthier P."/>
            <person name="Grimwood J."/>
            <person name="Fossdal C.G."/>
            <person name="Hansson D."/>
            <person name="Henrissat B."/>
            <person name="Hietala A."/>
            <person name="Himmelstrand K."/>
            <person name="Hoffmeister D."/>
            <person name="Hogberg N."/>
            <person name="James T.Y."/>
            <person name="Karlsson M."/>
            <person name="Kohler A."/>
            <person name="Kues U."/>
            <person name="Lee Y.H."/>
            <person name="Lin Y.C."/>
            <person name="Lind M."/>
            <person name="Lindquist E."/>
            <person name="Lombard V."/>
            <person name="Lucas S."/>
            <person name="Lunden K."/>
            <person name="Morin E."/>
            <person name="Murat C."/>
            <person name="Park J."/>
            <person name="Raffaello T."/>
            <person name="Rouze P."/>
            <person name="Salamov A."/>
            <person name="Schmutz J."/>
            <person name="Solheim H."/>
            <person name="Stahlberg J."/>
            <person name="Velez H."/>
            <person name="de Vries R.P."/>
            <person name="Wiebenga A."/>
            <person name="Woodward S."/>
            <person name="Yakovlev I."/>
            <person name="Garbelotto M."/>
            <person name="Martin F."/>
            <person name="Grigoriev I.V."/>
            <person name="Stenlid J."/>
        </authorList>
    </citation>
    <scope>NUCLEOTIDE SEQUENCE [LARGE SCALE GENOMIC DNA]</scope>
    <source>
        <strain evidence="2 3">TC 32-1</strain>
    </source>
</reference>
<dbReference type="GeneID" id="20673223"/>
<dbReference type="Proteomes" id="UP000030671">
    <property type="component" value="Unassembled WGS sequence"/>
</dbReference>